<dbReference type="GO" id="GO:0000160">
    <property type="term" value="P:phosphorelay signal transduction system"/>
    <property type="evidence" value="ECO:0007669"/>
    <property type="project" value="InterPro"/>
</dbReference>
<accession>A0A3M7TC10</accession>
<gene>
    <name evidence="5" type="ORF">D1631_18505</name>
</gene>
<dbReference type="SUPFAM" id="SSF52172">
    <property type="entry name" value="CheY-like"/>
    <property type="match status" value="1"/>
</dbReference>
<comment type="caution">
    <text evidence="2">Lacks conserved residue(s) required for the propagation of feature annotation.</text>
</comment>
<sequence>MKKTVLIADAQYVAIRGTIFILKNISQDIVIDHALNKESLMNKLRKNKYDLLILEIEILDTFYESVIQTLQELYPSLRIMIFTSFTQDMAGQYACHGVSSVMSKSSDEAELRKAFVSLFLRGYYYPQEMLYDFIHNTSVSSPLARTRLDMLSKRERSVYFYLVQGNGLLEIANKLGLHQSTVSIYKKRLFKKLKIKSLVELINLYYKYGISVPDTPLY</sequence>
<dbReference type="GO" id="GO:0006355">
    <property type="term" value="P:regulation of DNA-templated transcription"/>
    <property type="evidence" value="ECO:0007669"/>
    <property type="project" value="InterPro"/>
</dbReference>
<dbReference type="SUPFAM" id="SSF46894">
    <property type="entry name" value="C-terminal effector domain of the bipartite response regulators"/>
    <property type="match status" value="1"/>
</dbReference>
<dbReference type="PANTHER" id="PTHR45566">
    <property type="entry name" value="HTH-TYPE TRANSCRIPTIONAL REGULATOR YHJB-RELATED"/>
    <property type="match status" value="1"/>
</dbReference>
<protein>
    <submittedName>
        <fullName evidence="5">DNA-binding response regulator</fullName>
    </submittedName>
</protein>
<dbReference type="Pfam" id="PF00196">
    <property type="entry name" value="GerE"/>
    <property type="match status" value="1"/>
</dbReference>
<name>A0A3M7TC10_9FLAO</name>
<dbReference type="InterPro" id="IPR051015">
    <property type="entry name" value="EvgA-like"/>
</dbReference>
<dbReference type="EMBL" id="QWIU01000003">
    <property type="protein sequence ID" value="RNA60484.1"/>
    <property type="molecule type" value="Genomic_DNA"/>
</dbReference>
<dbReference type="OrthoDB" id="1013073at2"/>
<dbReference type="InterPro" id="IPR011006">
    <property type="entry name" value="CheY-like_superfamily"/>
</dbReference>
<feature type="domain" description="Response regulatory" evidence="4">
    <location>
        <begin position="4"/>
        <end position="119"/>
    </location>
</feature>
<evidence type="ECO:0000259" key="3">
    <source>
        <dbReference type="PROSITE" id="PS50043"/>
    </source>
</evidence>
<reference evidence="5 6" key="1">
    <citation type="submission" date="2018-08" db="EMBL/GenBank/DDBJ databases">
        <title>Chryseobacterium nematophagum: a novel matrix digesting pathogen of nematodes.</title>
        <authorList>
            <person name="Page A."/>
            <person name="Roberts M."/>
            <person name="Felix M.-A."/>
            <person name="Weir W."/>
        </authorList>
    </citation>
    <scope>NUCLEOTIDE SEQUENCE [LARGE SCALE GENOMIC DNA]</scope>
    <source>
        <strain evidence="5 6">JUb129</strain>
    </source>
</reference>
<organism evidence="5 6">
    <name type="scientific">Chryseobacterium nematophagum</name>
    <dbReference type="NCBI Taxonomy" id="2305228"/>
    <lineage>
        <taxon>Bacteria</taxon>
        <taxon>Pseudomonadati</taxon>
        <taxon>Bacteroidota</taxon>
        <taxon>Flavobacteriia</taxon>
        <taxon>Flavobacteriales</taxon>
        <taxon>Weeksellaceae</taxon>
        <taxon>Chryseobacterium group</taxon>
        <taxon>Chryseobacterium</taxon>
    </lineage>
</organism>
<dbReference type="InterPro" id="IPR001789">
    <property type="entry name" value="Sig_transdc_resp-reg_receiver"/>
</dbReference>
<evidence type="ECO:0000259" key="4">
    <source>
        <dbReference type="PROSITE" id="PS50110"/>
    </source>
</evidence>
<dbReference type="InterPro" id="IPR036388">
    <property type="entry name" value="WH-like_DNA-bd_sf"/>
</dbReference>
<dbReference type="PANTHER" id="PTHR45566:SF1">
    <property type="entry name" value="HTH-TYPE TRANSCRIPTIONAL REGULATOR YHJB-RELATED"/>
    <property type="match status" value="1"/>
</dbReference>
<proteinExistence type="predicted"/>
<dbReference type="CDD" id="cd06170">
    <property type="entry name" value="LuxR_C_like"/>
    <property type="match status" value="1"/>
</dbReference>
<dbReference type="Gene3D" id="1.10.10.10">
    <property type="entry name" value="Winged helix-like DNA-binding domain superfamily/Winged helix DNA-binding domain"/>
    <property type="match status" value="1"/>
</dbReference>
<comment type="caution">
    <text evidence="5">The sequence shown here is derived from an EMBL/GenBank/DDBJ whole genome shotgun (WGS) entry which is preliminary data.</text>
</comment>
<dbReference type="PRINTS" id="PR00038">
    <property type="entry name" value="HTHLUXR"/>
</dbReference>
<dbReference type="Pfam" id="PF00072">
    <property type="entry name" value="Response_reg"/>
    <property type="match status" value="1"/>
</dbReference>
<evidence type="ECO:0000313" key="5">
    <source>
        <dbReference type="EMBL" id="RNA60484.1"/>
    </source>
</evidence>
<dbReference type="PROSITE" id="PS50043">
    <property type="entry name" value="HTH_LUXR_2"/>
    <property type="match status" value="1"/>
</dbReference>
<dbReference type="AlphaFoldDB" id="A0A3M7TC10"/>
<dbReference type="SMART" id="SM00421">
    <property type="entry name" value="HTH_LUXR"/>
    <property type="match status" value="1"/>
</dbReference>
<evidence type="ECO:0000313" key="6">
    <source>
        <dbReference type="Proteomes" id="UP000278775"/>
    </source>
</evidence>
<dbReference type="PROSITE" id="PS50110">
    <property type="entry name" value="RESPONSE_REGULATORY"/>
    <property type="match status" value="1"/>
</dbReference>
<feature type="domain" description="HTH luxR-type" evidence="3">
    <location>
        <begin position="144"/>
        <end position="209"/>
    </location>
</feature>
<dbReference type="Gene3D" id="3.40.50.2300">
    <property type="match status" value="1"/>
</dbReference>
<evidence type="ECO:0000256" key="2">
    <source>
        <dbReference type="PROSITE-ProRule" id="PRU00169"/>
    </source>
</evidence>
<dbReference type="InterPro" id="IPR000792">
    <property type="entry name" value="Tscrpt_reg_LuxR_C"/>
</dbReference>
<dbReference type="InterPro" id="IPR016032">
    <property type="entry name" value="Sig_transdc_resp-reg_C-effctor"/>
</dbReference>
<dbReference type="RefSeq" id="WP_122637877.1">
    <property type="nucleotide sequence ID" value="NZ_QWIU01000003.1"/>
</dbReference>
<dbReference type="GO" id="GO:0003677">
    <property type="term" value="F:DNA binding"/>
    <property type="evidence" value="ECO:0007669"/>
    <property type="project" value="UniProtKB-KW"/>
</dbReference>
<dbReference type="Proteomes" id="UP000278775">
    <property type="component" value="Unassembled WGS sequence"/>
</dbReference>
<keyword evidence="1 5" id="KW-0238">DNA-binding</keyword>
<evidence type="ECO:0000256" key="1">
    <source>
        <dbReference type="ARBA" id="ARBA00023125"/>
    </source>
</evidence>